<reference evidence="2" key="1">
    <citation type="submission" date="2020-01" db="EMBL/GenBank/DDBJ databases">
        <authorList>
            <person name="Mishra B."/>
        </authorList>
    </citation>
    <scope>NUCLEOTIDE SEQUENCE [LARGE SCALE GENOMIC DNA]</scope>
</reference>
<dbReference type="Proteomes" id="UP000467841">
    <property type="component" value="Unassembled WGS sequence"/>
</dbReference>
<keyword evidence="3" id="KW-1185">Reference proteome</keyword>
<protein>
    <submittedName>
        <fullName evidence="2">Uncharacterized protein</fullName>
    </submittedName>
</protein>
<organism evidence="2 3">
    <name type="scientific">Microthlaspi erraticum</name>
    <dbReference type="NCBI Taxonomy" id="1685480"/>
    <lineage>
        <taxon>Eukaryota</taxon>
        <taxon>Viridiplantae</taxon>
        <taxon>Streptophyta</taxon>
        <taxon>Embryophyta</taxon>
        <taxon>Tracheophyta</taxon>
        <taxon>Spermatophyta</taxon>
        <taxon>Magnoliopsida</taxon>
        <taxon>eudicotyledons</taxon>
        <taxon>Gunneridae</taxon>
        <taxon>Pentapetalae</taxon>
        <taxon>rosids</taxon>
        <taxon>malvids</taxon>
        <taxon>Brassicales</taxon>
        <taxon>Brassicaceae</taxon>
        <taxon>Coluteocarpeae</taxon>
        <taxon>Microthlaspi</taxon>
    </lineage>
</organism>
<evidence type="ECO:0000313" key="3">
    <source>
        <dbReference type="Proteomes" id="UP000467841"/>
    </source>
</evidence>
<dbReference type="EMBL" id="CACVBM020000743">
    <property type="protein sequence ID" value="CAA7022880.1"/>
    <property type="molecule type" value="Genomic_DNA"/>
</dbReference>
<evidence type="ECO:0000256" key="1">
    <source>
        <dbReference type="SAM" id="MobiDB-lite"/>
    </source>
</evidence>
<evidence type="ECO:0000313" key="2">
    <source>
        <dbReference type="EMBL" id="CAA7022880.1"/>
    </source>
</evidence>
<proteinExistence type="predicted"/>
<sequence>MSCYGGTGGGQNSDDQSNKVTGGGKETVSLPAGLNNLDTTGIDNSELEDRSKKLAQAENQELMEQVVTQTKEINTTLALQSDLYAKMLGASNSVGTDSKTANPPDTSETEIEKAQKLKAEEDQSSEDRRE</sequence>
<name>A0A6D2I4A3_9BRAS</name>
<feature type="compositionally biased region" description="Gly residues" evidence="1">
    <location>
        <begin position="1"/>
        <end position="11"/>
    </location>
</feature>
<dbReference type="AlphaFoldDB" id="A0A6D2I4A3"/>
<accession>A0A6D2I4A3</accession>
<feature type="compositionally biased region" description="Polar residues" evidence="1">
    <location>
        <begin position="91"/>
        <end position="106"/>
    </location>
</feature>
<gene>
    <name evidence="2" type="ORF">MERR_LOCUS10115</name>
</gene>
<comment type="caution">
    <text evidence="2">The sequence shown here is derived from an EMBL/GenBank/DDBJ whole genome shotgun (WGS) entry which is preliminary data.</text>
</comment>
<feature type="region of interest" description="Disordered" evidence="1">
    <location>
        <begin position="91"/>
        <end position="130"/>
    </location>
</feature>
<feature type="region of interest" description="Disordered" evidence="1">
    <location>
        <begin position="1"/>
        <end position="46"/>
    </location>
</feature>
<feature type="compositionally biased region" description="Basic and acidic residues" evidence="1">
    <location>
        <begin position="110"/>
        <end position="130"/>
    </location>
</feature>